<evidence type="ECO:0000313" key="3">
    <source>
        <dbReference type="Proteomes" id="UP001380186"/>
    </source>
</evidence>
<dbReference type="Proteomes" id="UP001380186">
    <property type="component" value="Chromosome"/>
</dbReference>
<accession>A0ABM8K7K7</accession>
<gene>
    <name evidence="2" type="ORF">CRDW_24010</name>
</gene>
<evidence type="ECO:0000313" key="2">
    <source>
        <dbReference type="EMBL" id="BEV05027.1"/>
    </source>
</evidence>
<dbReference type="RefSeq" id="WP_338612790.1">
    <property type="nucleotide sequence ID" value="NZ_AP029022.1"/>
</dbReference>
<evidence type="ECO:0000256" key="1">
    <source>
        <dbReference type="SAM" id="Coils"/>
    </source>
</evidence>
<keyword evidence="1" id="KW-0175">Coiled coil</keyword>
<keyword evidence="3" id="KW-1185">Reference proteome</keyword>
<reference evidence="2 3" key="1">
    <citation type="journal article" date="2020" name="Microbes Environ.">
        <title>Synthetic bacterial community of duckweed: a simple and stable system to study plant-microbe interactions.</title>
        <authorList>
            <person name="Ishizawa H."/>
            <person name="Tada M."/>
            <person name="Kuroda M."/>
            <person name="Inoue D."/>
            <person name="Futamata H."/>
            <person name="Ike M."/>
        </authorList>
    </citation>
    <scope>NUCLEOTIDE SEQUENCE [LARGE SCALE GENOMIC DNA]</scope>
    <source>
        <strain evidence="2 3">DW100</strain>
    </source>
</reference>
<feature type="coiled-coil region" evidence="1">
    <location>
        <begin position="84"/>
        <end position="111"/>
    </location>
</feature>
<name>A0ABM8K7K7_9FLAO</name>
<organism evidence="2 3">
    <name type="scientific">Chryseobacterium gambrini</name>
    <dbReference type="NCBI Taxonomy" id="373672"/>
    <lineage>
        <taxon>Bacteria</taxon>
        <taxon>Pseudomonadati</taxon>
        <taxon>Bacteroidota</taxon>
        <taxon>Flavobacteriia</taxon>
        <taxon>Flavobacteriales</taxon>
        <taxon>Weeksellaceae</taxon>
        <taxon>Chryseobacterium group</taxon>
        <taxon>Chryseobacterium</taxon>
    </lineage>
</organism>
<protein>
    <submittedName>
        <fullName evidence="2">Uncharacterized protein</fullName>
    </submittedName>
</protein>
<proteinExistence type="predicted"/>
<sequence>MNNQIKMYKRREFLSKLVLTSSLGFFSPILKPIILSKSFFNGKVLSDPMTAISIAKMSLDVISTFSESKNSAMSAMIQYQVSLLQQVITQINQVQDKLLEVENAIKNLPEEFKEILEEQFKIELIVNIRAAAQRYTTNVLIPSLTNPLIIQNEQVKKEISDIMYICDQKNTSLQLMNNVGPQACMILPLALSLNIACRTSLKYPKEVIISSLNWFMNIVDDMLSDKKGSISDYIKIAAEKHDTILSELDSDRLANRLEIQNFKLNGNQKGKIIPDPAIVFSYFPPNQIEGISIDKYGGTTEAQALKNITRAIYRKDSNLYSYHDKILDGFLIGYKRHYTRIYSRDEPINFTSLSPIPGEYHYIYGIDSSRKYTASKIIEIIEKGNTNANVDDVSRAKINLKIAEANLERAKIMFGAQANIVALNTKYRIQEYINILK</sequence>
<dbReference type="EMBL" id="AP029022">
    <property type="protein sequence ID" value="BEV05027.1"/>
    <property type="molecule type" value="Genomic_DNA"/>
</dbReference>